<dbReference type="InterPro" id="IPR036412">
    <property type="entry name" value="HAD-like_sf"/>
</dbReference>
<dbReference type="RefSeq" id="WP_379230702.1">
    <property type="nucleotide sequence ID" value="NZ_JBHSTE010000001.1"/>
</dbReference>
<evidence type="ECO:0000313" key="1">
    <source>
        <dbReference type="EMBL" id="MFC6331444.1"/>
    </source>
</evidence>
<name>A0ABW1UYX3_9BACL</name>
<accession>A0ABW1UYX3</accession>
<gene>
    <name evidence="1" type="ORF">ACFP56_02335</name>
</gene>
<dbReference type="NCBIfam" id="TIGR01668">
    <property type="entry name" value="YqeG_hyp_ppase"/>
    <property type="match status" value="1"/>
</dbReference>
<sequence>MVEVFLPKLRVNSIYDIPLDELYAQGYRGLITDLDNTLVGAKAPLATDELVKWLATVKQKGFDVVIVSNNNDSRVGAFAAPLGLPYIHAARKPAQRAFSKALGMLQLNANQTLMIGDQLMTDVFGGNRMGLYTVLVAPISPNDEGVMTRINRRLERIAIAKLRKRGLWKEED</sequence>
<dbReference type="Gene3D" id="3.40.50.1000">
    <property type="entry name" value="HAD superfamily/HAD-like"/>
    <property type="match status" value="1"/>
</dbReference>
<protein>
    <submittedName>
        <fullName evidence="1">YqeG family HAD IIIA-type phosphatase</fullName>
    </submittedName>
</protein>
<evidence type="ECO:0000313" key="2">
    <source>
        <dbReference type="Proteomes" id="UP001596233"/>
    </source>
</evidence>
<dbReference type="Proteomes" id="UP001596233">
    <property type="component" value="Unassembled WGS sequence"/>
</dbReference>
<dbReference type="NCBIfam" id="TIGR01662">
    <property type="entry name" value="HAD-SF-IIIA"/>
    <property type="match status" value="1"/>
</dbReference>
<reference evidence="2" key="1">
    <citation type="journal article" date="2019" name="Int. J. Syst. Evol. Microbiol.">
        <title>The Global Catalogue of Microorganisms (GCM) 10K type strain sequencing project: providing services to taxonomists for standard genome sequencing and annotation.</title>
        <authorList>
            <consortium name="The Broad Institute Genomics Platform"/>
            <consortium name="The Broad Institute Genome Sequencing Center for Infectious Disease"/>
            <person name="Wu L."/>
            <person name="Ma J."/>
        </authorList>
    </citation>
    <scope>NUCLEOTIDE SEQUENCE [LARGE SCALE GENOMIC DNA]</scope>
    <source>
        <strain evidence="2">PCU 280</strain>
    </source>
</reference>
<dbReference type="SUPFAM" id="SSF56784">
    <property type="entry name" value="HAD-like"/>
    <property type="match status" value="1"/>
</dbReference>
<proteinExistence type="predicted"/>
<comment type="caution">
    <text evidence="1">The sequence shown here is derived from an EMBL/GenBank/DDBJ whole genome shotgun (WGS) entry which is preliminary data.</text>
</comment>
<dbReference type="InterPro" id="IPR023214">
    <property type="entry name" value="HAD_sf"/>
</dbReference>
<dbReference type="PANTHER" id="PTHR19288">
    <property type="entry name" value="4-NITROPHENYLPHOSPHATASE-RELATED"/>
    <property type="match status" value="1"/>
</dbReference>
<dbReference type="CDD" id="cd16416">
    <property type="entry name" value="HAD_BsYqeG-like"/>
    <property type="match status" value="1"/>
</dbReference>
<keyword evidence="2" id="KW-1185">Reference proteome</keyword>
<dbReference type="InterPro" id="IPR010021">
    <property type="entry name" value="PGPP1/Gep4"/>
</dbReference>
<dbReference type="InterPro" id="IPR006549">
    <property type="entry name" value="HAD-SF_hydro_IIIA"/>
</dbReference>
<organism evidence="1 2">
    <name type="scientific">Paenibacillus septentrionalis</name>
    <dbReference type="NCBI Taxonomy" id="429342"/>
    <lineage>
        <taxon>Bacteria</taxon>
        <taxon>Bacillati</taxon>
        <taxon>Bacillota</taxon>
        <taxon>Bacilli</taxon>
        <taxon>Bacillales</taxon>
        <taxon>Paenibacillaceae</taxon>
        <taxon>Paenibacillus</taxon>
    </lineage>
</organism>
<dbReference type="Pfam" id="PF00702">
    <property type="entry name" value="Hydrolase"/>
    <property type="match status" value="1"/>
</dbReference>
<dbReference type="EMBL" id="JBHSTE010000001">
    <property type="protein sequence ID" value="MFC6331444.1"/>
    <property type="molecule type" value="Genomic_DNA"/>
</dbReference>
<dbReference type="PANTHER" id="PTHR19288:SF25">
    <property type="entry name" value="PHOSPHATIDYLGLYCEROPHOSPHATASE GEP4, MITOCHONDRIAL"/>
    <property type="match status" value="1"/>
</dbReference>